<keyword evidence="1" id="KW-0472">Membrane</keyword>
<dbReference type="EMBL" id="GBXM01055960">
    <property type="protein sequence ID" value="JAH52617.1"/>
    <property type="molecule type" value="Transcribed_RNA"/>
</dbReference>
<feature type="transmembrane region" description="Helical" evidence="1">
    <location>
        <begin position="12"/>
        <end position="31"/>
    </location>
</feature>
<name>A0A0E9TGM1_ANGAN</name>
<reference evidence="2" key="1">
    <citation type="submission" date="2014-11" db="EMBL/GenBank/DDBJ databases">
        <authorList>
            <person name="Amaro Gonzalez C."/>
        </authorList>
    </citation>
    <scope>NUCLEOTIDE SEQUENCE</scope>
</reference>
<dbReference type="AlphaFoldDB" id="A0A0E9TGM1"/>
<organism evidence="2">
    <name type="scientific">Anguilla anguilla</name>
    <name type="common">European freshwater eel</name>
    <name type="synonym">Muraena anguilla</name>
    <dbReference type="NCBI Taxonomy" id="7936"/>
    <lineage>
        <taxon>Eukaryota</taxon>
        <taxon>Metazoa</taxon>
        <taxon>Chordata</taxon>
        <taxon>Craniata</taxon>
        <taxon>Vertebrata</taxon>
        <taxon>Euteleostomi</taxon>
        <taxon>Actinopterygii</taxon>
        <taxon>Neopterygii</taxon>
        <taxon>Teleostei</taxon>
        <taxon>Anguilliformes</taxon>
        <taxon>Anguillidae</taxon>
        <taxon>Anguilla</taxon>
    </lineage>
</organism>
<reference evidence="2" key="2">
    <citation type="journal article" date="2015" name="Fish Shellfish Immunol.">
        <title>Early steps in the European eel (Anguilla anguilla)-Vibrio vulnificus interaction in the gills: Role of the RtxA13 toxin.</title>
        <authorList>
            <person name="Callol A."/>
            <person name="Pajuelo D."/>
            <person name="Ebbesson L."/>
            <person name="Teles M."/>
            <person name="MacKenzie S."/>
            <person name="Amaro C."/>
        </authorList>
    </citation>
    <scope>NUCLEOTIDE SEQUENCE</scope>
</reference>
<protein>
    <submittedName>
        <fullName evidence="2">Uncharacterized protein</fullName>
    </submittedName>
</protein>
<proteinExistence type="predicted"/>
<evidence type="ECO:0000313" key="2">
    <source>
        <dbReference type="EMBL" id="JAH52617.1"/>
    </source>
</evidence>
<keyword evidence="1" id="KW-0812">Transmembrane</keyword>
<accession>A0A0E9TGM1</accession>
<evidence type="ECO:0000256" key="1">
    <source>
        <dbReference type="SAM" id="Phobius"/>
    </source>
</evidence>
<keyword evidence="1" id="KW-1133">Transmembrane helix</keyword>
<sequence length="37" mass="4537">MFLHFTALSHVYDYIGFMITYMYCFILLHCLQRLNDC</sequence>